<evidence type="ECO:0000256" key="5">
    <source>
        <dbReference type="SAM" id="Phobius"/>
    </source>
</evidence>
<sequence>MKIATITVRILLGLLMAVSGAVVLFNLVEQPEIPAGPLKTFTDGMAASGYLFHLIKIVELVCGLALITGFFVPLATVILFPVSVNILFCHLFIAPEGLPVAIIVVLANLFLAYAYRKNYEPILAMK</sequence>
<name>A0A098LIE3_9BACT</name>
<feature type="transmembrane region" description="Helical" evidence="5">
    <location>
        <begin position="99"/>
        <end position="116"/>
    </location>
</feature>
<dbReference type="STRING" id="153721.MYP_3122"/>
<keyword evidence="7" id="KW-1185">Reference proteome</keyword>
<comment type="subcellular location">
    <subcellularLocation>
        <location evidence="1">Membrane</location>
        <topology evidence="1">Multi-pass membrane protein</topology>
    </subcellularLocation>
</comment>
<evidence type="ECO:0000256" key="1">
    <source>
        <dbReference type="ARBA" id="ARBA00004141"/>
    </source>
</evidence>
<evidence type="ECO:0000256" key="4">
    <source>
        <dbReference type="ARBA" id="ARBA00023136"/>
    </source>
</evidence>
<protein>
    <submittedName>
        <fullName evidence="6">DoxX family protein</fullName>
    </submittedName>
</protein>
<dbReference type="Proteomes" id="UP000030185">
    <property type="component" value="Unassembled WGS sequence"/>
</dbReference>
<dbReference type="GO" id="GO:0016020">
    <property type="term" value="C:membrane"/>
    <property type="evidence" value="ECO:0007669"/>
    <property type="project" value="UniProtKB-SubCell"/>
</dbReference>
<evidence type="ECO:0000313" key="6">
    <source>
        <dbReference type="EMBL" id="GAL85893.1"/>
    </source>
</evidence>
<evidence type="ECO:0000256" key="2">
    <source>
        <dbReference type="ARBA" id="ARBA00022692"/>
    </source>
</evidence>
<comment type="caution">
    <text evidence="6">The sequence shown here is derived from an EMBL/GenBank/DDBJ whole genome shotgun (WGS) entry which is preliminary data.</text>
</comment>
<proteinExistence type="predicted"/>
<gene>
    <name evidence="6" type="ORF">MYP_3122</name>
</gene>
<evidence type="ECO:0000313" key="7">
    <source>
        <dbReference type="Proteomes" id="UP000030185"/>
    </source>
</evidence>
<dbReference type="InterPro" id="IPR032808">
    <property type="entry name" value="DoxX"/>
</dbReference>
<keyword evidence="2 5" id="KW-0812">Transmembrane</keyword>
<dbReference type="OrthoDB" id="8161897at2"/>
<keyword evidence="3 5" id="KW-1133">Transmembrane helix</keyword>
<dbReference type="RefSeq" id="WP_045464947.1">
    <property type="nucleotide sequence ID" value="NZ_BBLT01000006.1"/>
</dbReference>
<feature type="transmembrane region" description="Helical" evidence="5">
    <location>
        <begin position="7"/>
        <end position="28"/>
    </location>
</feature>
<reference evidence="6 7" key="1">
    <citation type="submission" date="2014-09" db="EMBL/GenBank/DDBJ databases">
        <title>Sporocytophaga myxococcoides PG-01 genome sequencing.</title>
        <authorList>
            <person name="Liu L."/>
            <person name="Gao P.J."/>
            <person name="Chen G.J."/>
            <person name="Wang L.S."/>
        </authorList>
    </citation>
    <scope>NUCLEOTIDE SEQUENCE [LARGE SCALE GENOMIC DNA]</scope>
    <source>
        <strain evidence="6 7">PG-01</strain>
    </source>
</reference>
<keyword evidence="4 5" id="KW-0472">Membrane</keyword>
<organism evidence="6 7">
    <name type="scientific">Sporocytophaga myxococcoides</name>
    <dbReference type="NCBI Taxonomy" id="153721"/>
    <lineage>
        <taxon>Bacteria</taxon>
        <taxon>Pseudomonadati</taxon>
        <taxon>Bacteroidota</taxon>
        <taxon>Cytophagia</taxon>
        <taxon>Cytophagales</taxon>
        <taxon>Cytophagaceae</taxon>
        <taxon>Sporocytophaga</taxon>
    </lineage>
</organism>
<dbReference type="AlphaFoldDB" id="A0A098LIE3"/>
<dbReference type="eggNOG" id="ENOG5032VY2">
    <property type="taxonomic scope" value="Bacteria"/>
</dbReference>
<dbReference type="Pfam" id="PF07681">
    <property type="entry name" value="DoxX"/>
    <property type="match status" value="1"/>
</dbReference>
<accession>A0A098LIE3</accession>
<dbReference type="EMBL" id="BBLT01000006">
    <property type="protein sequence ID" value="GAL85893.1"/>
    <property type="molecule type" value="Genomic_DNA"/>
</dbReference>
<evidence type="ECO:0000256" key="3">
    <source>
        <dbReference type="ARBA" id="ARBA00022989"/>
    </source>
</evidence>